<reference evidence="1" key="1">
    <citation type="submission" date="2019-08" db="EMBL/GenBank/DDBJ databases">
        <authorList>
            <person name="Kucharzyk K."/>
            <person name="Murdoch R.W."/>
            <person name="Higgins S."/>
            <person name="Loffler F."/>
        </authorList>
    </citation>
    <scope>NUCLEOTIDE SEQUENCE</scope>
</reference>
<comment type="caution">
    <text evidence="1">The sequence shown here is derived from an EMBL/GenBank/DDBJ whole genome shotgun (WGS) entry which is preliminary data.</text>
</comment>
<proteinExistence type="predicted"/>
<organism evidence="1">
    <name type="scientific">bioreactor metagenome</name>
    <dbReference type="NCBI Taxonomy" id="1076179"/>
    <lineage>
        <taxon>unclassified sequences</taxon>
        <taxon>metagenomes</taxon>
        <taxon>ecological metagenomes</taxon>
    </lineage>
</organism>
<gene>
    <name evidence="1" type="ORF">SDC9_173272</name>
</gene>
<dbReference type="AlphaFoldDB" id="A0A645GPH9"/>
<evidence type="ECO:0000313" key="1">
    <source>
        <dbReference type="EMBL" id="MPN25854.1"/>
    </source>
</evidence>
<accession>A0A645GPH9</accession>
<protein>
    <submittedName>
        <fullName evidence="1">Uncharacterized protein</fullName>
    </submittedName>
</protein>
<sequence length="70" mass="7634">MGLRGKRVGGERRVNGTGLQRELDLRQISRIAVTTQFYCFDGLFSPALGHRCIEGAATDALTVILAQKCP</sequence>
<name>A0A645GPH9_9ZZZZ</name>
<dbReference type="EMBL" id="VSSQ01075181">
    <property type="protein sequence ID" value="MPN25854.1"/>
    <property type="molecule type" value="Genomic_DNA"/>
</dbReference>